<dbReference type="Gene3D" id="1.10.1740.10">
    <property type="match status" value="1"/>
</dbReference>
<dbReference type="RefSeq" id="WP_319979303.1">
    <property type="nucleotide sequence ID" value="NZ_JAXAVU010000014.1"/>
</dbReference>
<proteinExistence type="predicted"/>
<reference evidence="1 2" key="1">
    <citation type="submission" date="2023-11" db="EMBL/GenBank/DDBJ databases">
        <title>Lentzea sokolovensis, sp. nov., Lentzea kristufkii, sp. nov., and Lentzea miocenensis, sp. nov., rare actinobacteria from Sokolov Coal Basin, Miocene lacustrine sediment, Czech Republic.</title>
        <authorList>
            <person name="Lara A."/>
            <person name="Kotroba L."/>
            <person name="Nouioui I."/>
            <person name="Neumann-Schaal M."/>
            <person name="Mast Y."/>
            <person name="Chronakova A."/>
        </authorList>
    </citation>
    <scope>NUCLEOTIDE SEQUENCE [LARGE SCALE GENOMIC DNA]</scope>
    <source>
        <strain evidence="1 2">BCCO 10_0061</strain>
    </source>
</reference>
<evidence type="ECO:0000313" key="1">
    <source>
        <dbReference type="EMBL" id="MDX8147245.1"/>
    </source>
</evidence>
<gene>
    <name evidence="1" type="ORF">SK854_34410</name>
</gene>
<protein>
    <submittedName>
        <fullName evidence="1">Uncharacterized protein</fullName>
    </submittedName>
</protein>
<accession>A0ABU4V8P9</accession>
<reference evidence="1 2" key="2">
    <citation type="submission" date="2023-11" db="EMBL/GenBank/DDBJ databases">
        <authorList>
            <person name="Lara A.C."/>
            <person name="Chronakova A."/>
        </authorList>
    </citation>
    <scope>NUCLEOTIDE SEQUENCE [LARGE SCALE GENOMIC DNA]</scope>
    <source>
        <strain evidence="1 2">BCCO 10_0061</strain>
    </source>
</reference>
<sequence>MTAVASGDQAAFGQVYDLLAVPFYRLVLGGPRREDGRTADRVALDAWTRVWRDAPLLLHGSRRPLSSAEAVAWIMNKAREQRR</sequence>
<organism evidence="1 2">
    <name type="scientific">Lentzea sokolovensis</name>
    <dbReference type="NCBI Taxonomy" id="3095429"/>
    <lineage>
        <taxon>Bacteria</taxon>
        <taxon>Bacillati</taxon>
        <taxon>Actinomycetota</taxon>
        <taxon>Actinomycetes</taxon>
        <taxon>Pseudonocardiales</taxon>
        <taxon>Pseudonocardiaceae</taxon>
        <taxon>Lentzea</taxon>
    </lineage>
</organism>
<name>A0ABU4V8P9_9PSEU</name>
<dbReference type="Proteomes" id="UP001285352">
    <property type="component" value="Unassembled WGS sequence"/>
</dbReference>
<comment type="caution">
    <text evidence="1">The sequence shown here is derived from an EMBL/GenBank/DDBJ whole genome shotgun (WGS) entry which is preliminary data.</text>
</comment>
<dbReference type="EMBL" id="JAXAVU010000014">
    <property type="protein sequence ID" value="MDX8147245.1"/>
    <property type="molecule type" value="Genomic_DNA"/>
</dbReference>
<evidence type="ECO:0000313" key="2">
    <source>
        <dbReference type="Proteomes" id="UP001285352"/>
    </source>
</evidence>
<keyword evidence="2" id="KW-1185">Reference proteome</keyword>